<protein>
    <recommendedName>
        <fullName evidence="1">HEPN domain-containing protein</fullName>
    </recommendedName>
</protein>
<dbReference type="AlphaFoldDB" id="E9SI52"/>
<accession>E9SI52</accession>
<dbReference type="EMBL" id="ADKM02000136">
    <property type="protein sequence ID" value="EGC01046.1"/>
    <property type="molecule type" value="Genomic_DNA"/>
</dbReference>
<organism evidence="2 3">
    <name type="scientific">Ruminococcus albus 8</name>
    <dbReference type="NCBI Taxonomy" id="246199"/>
    <lineage>
        <taxon>Bacteria</taxon>
        <taxon>Bacillati</taxon>
        <taxon>Bacillota</taxon>
        <taxon>Clostridia</taxon>
        <taxon>Eubacteriales</taxon>
        <taxon>Oscillospiraceae</taxon>
        <taxon>Ruminococcus</taxon>
    </lineage>
</organism>
<reference evidence="2 3" key="1">
    <citation type="submission" date="2011-02" db="EMBL/GenBank/DDBJ databases">
        <authorList>
            <person name="Nelson K.E."/>
            <person name="Sutton G."/>
            <person name="Torralba M."/>
            <person name="Durkin S."/>
            <person name="Harkins D."/>
            <person name="Montgomery R."/>
            <person name="Ziemer C."/>
            <person name="Klaassens E."/>
            <person name="Ocuiv P."/>
            <person name="Morrison M."/>
        </authorList>
    </citation>
    <scope>NUCLEOTIDE SEQUENCE [LARGE SCALE GENOMIC DNA]</scope>
    <source>
        <strain evidence="2 3">8</strain>
    </source>
</reference>
<gene>
    <name evidence="2" type="ORF">CUS_4501</name>
</gene>
<feature type="domain" description="HEPN" evidence="1">
    <location>
        <begin position="89"/>
        <end position="131"/>
    </location>
</feature>
<dbReference type="RefSeq" id="WP_002853605.1">
    <property type="nucleotide sequence ID" value="NZ_ADKM02000136.1"/>
</dbReference>
<evidence type="ECO:0000313" key="2">
    <source>
        <dbReference type="EMBL" id="EGC01046.1"/>
    </source>
</evidence>
<sequence>MSNDKIKSGTGYSIHSIDRENKTIRIDFSGNPDSNDPIFDINDGCLRNDASILFFVANSYKSAFLCLGKEIENRFDKNKEIEHLILPYLFNFRHYVELMLKALYVTLTGESPKITHSLNELVSNINDKLTNLDYCEIDKGQGIFFISEKKFKYAKDECLETVEKLKNLIAEYSKDEPVVEYYRYIFENERSNGDKYLVLNNPVIQLDYPKTNQLFCSIRDLFVSLCIKLRDIIYIYFTL</sequence>
<comment type="caution">
    <text evidence="2">The sequence shown here is derived from an EMBL/GenBank/DDBJ whole genome shotgun (WGS) entry which is preliminary data.</text>
</comment>
<dbReference type="OrthoDB" id="9969868at2"/>
<dbReference type="Proteomes" id="UP000004259">
    <property type="component" value="Unassembled WGS sequence"/>
</dbReference>
<proteinExistence type="predicted"/>
<keyword evidence="3" id="KW-1185">Reference proteome</keyword>
<name>E9SI52_RUMAL</name>
<dbReference type="STRING" id="246199.CUS_4501"/>
<evidence type="ECO:0000259" key="1">
    <source>
        <dbReference type="Pfam" id="PF05168"/>
    </source>
</evidence>
<evidence type="ECO:0000313" key="3">
    <source>
        <dbReference type="Proteomes" id="UP000004259"/>
    </source>
</evidence>
<dbReference type="eggNOG" id="ENOG5032551">
    <property type="taxonomic scope" value="Bacteria"/>
</dbReference>
<dbReference type="InterPro" id="IPR007842">
    <property type="entry name" value="HEPN_dom"/>
</dbReference>
<dbReference type="Pfam" id="PF05168">
    <property type="entry name" value="HEPN"/>
    <property type="match status" value="1"/>
</dbReference>